<keyword evidence="2" id="KW-0732">Signal</keyword>
<evidence type="ECO:0000313" key="4">
    <source>
        <dbReference type="Proteomes" id="UP000240243"/>
    </source>
</evidence>
<sequence>MTRTFLALLISLFVAFQGIAAPRVAMLPCPMEHEQPASPMAMSAEEHPCCNEADTQVKTGEPCKTDMPCGSSGSCLFAPVNLTASPPTATEPAGHPLLQLRSREPSSVWRPPSIG</sequence>
<name>A0A2P7R867_9GAMM</name>
<organism evidence="3 4">
    <name type="scientific">Zobellella endophytica</name>
    <dbReference type="NCBI Taxonomy" id="2116700"/>
    <lineage>
        <taxon>Bacteria</taxon>
        <taxon>Pseudomonadati</taxon>
        <taxon>Pseudomonadota</taxon>
        <taxon>Gammaproteobacteria</taxon>
        <taxon>Aeromonadales</taxon>
        <taxon>Aeromonadaceae</taxon>
        <taxon>Zobellella</taxon>
    </lineage>
</organism>
<feature type="region of interest" description="Disordered" evidence="1">
    <location>
        <begin position="86"/>
        <end position="115"/>
    </location>
</feature>
<feature type="signal peptide" evidence="2">
    <location>
        <begin position="1"/>
        <end position="20"/>
    </location>
</feature>
<dbReference type="Proteomes" id="UP000240243">
    <property type="component" value="Unassembled WGS sequence"/>
</dbReference>
<protein>
    <submittedName>
        <fullName evidence="3">Uncharacterized protein</fullName>
    </submittedName>
</protein>
<dbReference type="AlphaFoldDB" id="A0A2P7R867"/>
<reference evidence="3 4" key="1">
    <citation type="submission" date="2018-03" db="EMBL/GenBank/DDBJ databases">
        <title>The draft genome of Zobellella sp. 59N8.</title>
        <authorList>
            <person name="Liu L."/>
            <person name="Li L."/>
            <person name="Zhang X."/>
            <person name="Liang L."/>
            <person name="Wang T."/>
        </authorList>
    </citation>
    <scope>NUCLEOTIDE SEQUENCE [LARGE SCALE GENOMIC DNA]</scope>
    <source>
        <strain evidence="3 4">59N8</strain>
    </source>
</reference>
<dbReference type="RefSeq" id="WP_106729051.1">
    <property type="nucleotide sequence ID" value="NZ_PXYG01000002.1"/>
</dbReference>
<evidence type="ECO:0000313" key="3">
    <source>
        <dbReference type="EMBL" id="PSJ46436.1"/>
    </source>
</evidence>
<accession>A0A2P7R867</accession>
<evidence type="ECO:0000256" key="1">
    <source>
        <dbReference type="SAM" id="MobiDB-lite"/>
    </source>
</evidence>
<evidence type="ECO:0000256" key="2">
    <source>
        <dbReference type="SAM" id="SignalP"/>
    </source>
</evidence>
<dbReference type="EMBL" id="PXYG01000002">
    <property type="protein sequence ID" value="PSJ46436.1"/>
    <property type="molecule type" value="Genomic_DNA"/>
</dbReference>
<keyword evidence="4" id="KW-1185">Reference proteome</keyword>
<comment type="caution">
    <text evidence="3">The sequence shown here is derived from an EMBL/GenBank/DDBJ whole genome shotgun (WGS) entry which is preliminary data.</text>
</comment>
<feature type="chain" id="PRO_5015111985" evidence="2">
    <location>
        <begin position="21"/>
        <end position="115"/>
    </location>
</feature>
<proteinExistence type="predicted"/>
<gene>
    <name evidence="3" type="ORF">C7H85_07305</name>
</gene>